<accession>A0A9P6XL35</accession>
<dbReference type="EMBL" id="JAANIT010018357">
    <property type="protein sequence ID" value="KAG1519396.1"/>
    <property type="molecule type" value="Genomic_DNA"/>
</dbReference>
<gene>
    <name evidence="2" type="ORF">G6F51_014772</name>
</gene>
<feature type="region of interest" description="Disordered" evidence="1">
    <location>
        <begin position="43"/>
        <end position="67"/>
    </location>
</feature>
<reference evidence="2" key="1">
    <citation type="journal article" date="2020" name="Microb. Genom.">
        <title>Genetic diversity of clinical and environmental Mucorales isolates obtained from an investigation of mucormycosis cases among solid organ transplant recipients.</title>
        <authorList>
            <person name="Nguyen M.H."/>
            <person name="Kaul D."/>
            <person name="Muto C."/>
            <person name="Cheng S.J."/>
            <person name="Richter R.A."/>
            <person name="Bruno V.M."/>
            <person name="Liu G."/>
            <person name="Beyhan S."/>
            <person name="Sundermann A.J."/>
            <person name="Mounaud S."/>
            <person name="Pasculle A.W."/>
            <person name="Nierman W.C."/>
            <person name="Driscoll E."/>
            <person name="Cumbie R."/>
            <person name="Clancy C.J."/>
            <person name="Dupont C.L."/>
        </authorList>
    </citation>
    <scope>NUCLEOTIDE SEQUENCE</scope>
    <source>
        <strain evidence="2">GL16</strain>
    </source>
</reference>
<evidence type="ECO:0000256" key="1">
    <source>
        <dbReference type="SAM" id="MobiDB-lite"/>
    </source>
</evidence>
<dbReference type="Proteomes" id="UP000717996">
    <property type="component" value="Unassembled WGS sequence"/>
</dbReference>
<evidence type="ECO:0000313" key="3">
    <source>
        <dbReference type="Proteomes" id="UP000717996"/>
    </source>
</evidence>
<comment type="caution">
    <text evidence="2">The sequence shown here is derived from an EMBL/GenBank/DDBJ whole genome shotgun (WGS) entry which is preliminary data.</text>
</comment>
<name>A0A9P6XL35_RHIOR</name>
<dbReference type="AlphaFoldDB" id="A0A9P6XL35"/>
<evidence type="ECO:0000313" key="2">
    <source>
        <dbReference type="EMBL" id="KAG1519396.1"/>
    </source>
</evidence>
<organism evidence="2 3">
    <name type="scientific">Rhizopus oryzae</name>
    <name type="common">Mucormycosis agent</name>
    <name type="synonym">Rhizopus arrhizus var. delemar</name>
    <dbReference type="NCBI Taxonomy" id="64495"/>
    <lineage>
        <taxon>Eukaryota</taxon>
        <taxon>Fungi</taxon>
        <taxon>Fungi incertae sedis</taxon>
        <taxon>Mucoromycota</taxon>
        <taxon>Mucoromycotina</taxon>
        <taxon>Mucoromycetes</taxon>
        <taxon>Mucorales</taxon>
        <taxon>Mucorineae</taxon>
        <taxon>Rhizopodaceae</taxon>
        <taxon>Rhizopus</taxon>
    </lineage>
</organism>
<sequence>MVAQSSRRAGVLVMAKHLARDRGDTGAGAHRCPRTRSLAIKVSESTASSCPPSAGRPDAVRVRPSAA</sequence>
<protein>
    <submittedName>
        <fullName evidence="2">Uncharacterized protein</fullName>
    </submittedName>
</protein>
<proteinExistence type="predicted"/>